<dbReference type="Proteomes" id="UP000002515">
    <property type="component" value="Chromosome"/>
</dbReference>
<accession>Q888D5</accession>
<dbReference type="OrthoDB" id="1100556at2"/>
<organism evidence="2 3">
    <name type="scientific">Pseudomonas syringae pv. tomato (strain ATCC BAA-871 / DC3000)</name>
    <dbReference type="NCBI Taxonomy" id="223283"/>
    <lineage>
        <taxon>Bacteria</taxon>
        <taxon>Pseudomonadati</taxon>
        <taxon>Pseudomonadota</taxon>
        <taxon>Gammaproteobacteria</taxon>
        <taxon>Pseudomonadales</taxon>
        <taxon>Pseudomonadaceae</taxon>
        <taxon>Pseudomonas</taxon>
    </lineage>
</organism>
<dbReference type="eggNOG" id="ENOG5032T3H">
    <property type="taxonomic scope" value="Bacteria"/>
</dbReference>
<evidence type="ECO:0000256" key="1">
    <source>
        <dbReference type="SAM" id="Phobius"/>
    </source>
</evidence>
<keyword evidence="3" id="KW-1185">Reference proteome</keyword>
<keyword evidence="1" id="KW-0472">Membrane</keyword>
<dbReference type="InterPro" id="IPR048118">
    <property type="entry name" value="KwaA"/>
</dbReference>
<protein>
    <submittedName>
        <fullName evidence="2">Uncharacterized protein</fullName>
    </submittedName>
</protein>
<reference evidence="2 3" key="1">
    <citation type="journal article" date="2003" name="Proc. Natl. Acad. Sci. U.S.A.">
        <title>The complete genome sequence of the Arabidopsis and tomato pathogen Pseudomonas syringae pv. tomato DC3000.</title>
        <authorList>
            <person name="Buell C.R."/>
            <person name="Joardar V."/>
            <person name="Lindeberg M."/>
            <person name="Selengut J."/>
            <person name="Paulsen I.T."/>
            <person name="Gwinn M.L."/>
            <person name="Dodson R.J."/>
            <person name="Deboy R.T."/>
            <person name="Durkin A.S."/>
            <person name="Kolonay J.F."/>
            <person name="Madupu R."/>
            <person name="Daugherty S."/>
            <person name="Brinkac L."/>
            <person name="Beanan M.J."/>
            <person name="Haft D.H."/>
            <person name="Nelson W.C."/>
            <person name="Davidsen T."/>
            <person name="Zafar N."/>
            <person name="Zhou L."/>
            <person name="Liu J."/>
            <person name="Yuan Q."/>
            <person name="Khouri H."/>
            <person name="Fedorova N."/>
            <person name="Tran B."/>
            <person name="Russell D."/>
            <person name="Berry K."/>
            <person name="Utterback T."/>
            <person name="Van Aken S.E."/>
            <person name="Feldblyum T.V."/>
            <person name="D'Ascenzo M."/>
            <person name="Deng W.L."/>
            <person name="Ramos A.R."/>
            <person name="Alfano J.R."/>
            <person name="Cartinhour S."/>
            <person name="Chatterjee A.K."/>
            <person name="Delaney T.P."/>
            <person name="Lazarowitz S.G."/>
            <person name="Martin G.B."/>
            <person name="Schneider D.J."/>
            <person name="Tang X."/>
            <person name="Bender C.L."/>
            <person name="White O."/>
            <person name="Fraser C.M."/>
            <person name="Collmer A."/>
        </authorList>
    </citation>
    <scope>NUCLEOTIDE SEQUENCE [LARGE SCALE GENOMIC DNA]</scope>
    <source>
        <strain evidence="3">ATCC BAA-871 / DC3000</strain>
    </source>
</reference>
<gene>
    <name evidence="2" type="ordered locus">PSPTO_1091</name>
</gene>
<evidence type="ECO:0000313" key="3">
    <source>
        <dbReference type="Proteomes" id="UP000002515"/>
    </source>
</evidence>
<keyword evidence="1" id="KW-1133">Transmembrane helix</keyword>
<evidence type="ECO:0000313" key="2">
    <source>
        <dbReference type="EMBL" id="AAO54620.1"/>
    </source>
</evidence>
<dbReference type="EMBL" id="AE016853">
    <property type="protein sequence ID" value="AAO54620.1"/>
    <property type="molecule type" value="Genomic_DNA"/>
</dbReference>
<name>Q888D5_PSESM</name>
<sequence>MSIFFMTIGVLSLGLLYVGFLAGWSATYIIEEVSDENHEHLAFLTTYIMPLVFTDVDKKRTAINLAVMIFAIGVIYVKTNRFYSNPSLAVIGFRIYKAKIKNEPQKTFVLVSHGRLTNGSKIQYIKLDDDTLLVREII</sequence>
<dbReference type="HOGENOM" id="CLU_118912_0_0_6"/>
<proteinExistence type="predicted"/>
<keyword evidence="1" id="KW-0812">Transmembrane</keyword>
<dbReference type="NCBIfam" id="NF041622">
    <property type="entry name" value="KwaA"/>
    <property type="match status" value="1"/>
</dbReference>
<feature type="transmembrane region" description="Helical" evidence="1">
    <location>
        <begin position="61"/>
        <end position="77"/>
    </location>
</feature>
<dbReference type="KEGG" id="pst:PSPTO_1091"/>
<dbReference type="AlphaFoldDB" id="Q888D5"/>